<evidence type="ECO:0000256" key="1">
    <source>
        <dbReference type="SAM" id="MobiDB-lite"/>
    </source>
</evidence>
<feature type="compositionally biased region" description="Low complexity" evidence="1">
    <location>
        <begin position="181"/>
        <end position="193"/>
    </location>
</feature>
<keyword evidence="3" id="KW-1185">Reference proteome</keyword>
<comment type="caution">
    <text evidence="2">The sequence shown here is derived from an EMBL/GenBank/DDBJ whole genome shotgun (WGS) entry which is preliminary data.</text>
</comment>
<feature type="compositionally biased region" description="Basic and acidic residues" evidence="1">
    <location>
        <begin position="159"/>
        <end position="175"/>
    </location>
</feature>
<evidence type="ECO:0000313" key="2">
    <source>
        <dbReference type="EMBL" id="MED6267089.1"/>
    </source>
</evidence>
<feature type="region of interest" description="Disordered" evidence="1">
    <location>
        <begin position="1"/>
        <end position="222"/>
    </location>
</feature>
<organism evidence="2 3">
    <name type="scientific">Characodon lateralis</name>
    <dbReference type="NCBI Taxonomy" id="208331"/>
    <lineage>
        <taxon>Eukaryota</taxon>
        <taxon>Metazoa</taxon>
        <taxon>Chordata</taxon>
        <taxon>Craniata</taxon>
        <taxon>Vertebrata</taxon>
        <taxon>Euteleostomi</taxon>
        <taxon>Actinopterygii</taxon>
        <taxon>Neopterygii</taxon>
        <taxon>Teleostei</taxon>
        <taxon>Neoteleostei</taxon>
        <taxon>Acanthomorphata</taxon>
        <taxon>Ovalentaria</taxon>
        <taxon>Atherinomorphae</taxon>
        <taxon>Cyprinodontiformes</taxon>
        <taxon>Goodeidae</taxon>
        <taxon>Characodon</taxon>
    </lineage>
</organism>
<name>A0ABU7CYW3_9TELE</name>
<feature type="compositionally biased region" description="Low complexity" evidence="1">
    <location>
        <begin position="110"/>
        <end position="124"/>
    </location>
</feature>
<reference evidence="2 3" key="1">
    <citation type="submission" date="2021-06" db="EMBL/GenBank/DDBJ databases">
        <authorList>
            <person name="Palmer J.M."/>
        </authorList>
    </citation>
    <scope>NUCLEOTIDE SEQUENCE [LARGE SCALE GENOMIC DNA]</scope>
    <source>
        <strain evidence="2 3">CL_MEX2019</strain>
        <tissue evidence="2">Muscle</tissue>
    </source>
</reference>
<feature type="compositionally biased region" description="Low complexity" evidence="1">
    <location>
        <begin position="89"/>
        <end position="103"/>
    </location>
</feature>
<protein>
    <submittedName>
        <fullName evidence="2">Uncharacterized protein</fullName>
    </submittedName>
</protein>
<dbReference type="Proteomes" id="UP001352852">
    <property type="component" value="Unassembled WGS sequence"/>
</dbReference>
<gene>
    <name evidence="2" type="ORF">CHARACLAT_008574</name>
</gene>
<evidence type="ECO:0000313" key="3">
    <source>
        <dbReference type="Proteomes" id="UP001352852"/>
    </source>
</evidence>
<feature type="compositionally biased region" description="Polar residues" evidence="1">
    <location>
        <begin position="1"/>
        <end position="26"/>
    </location>
</feature>
<proteinExistence type="predicted"/>
<feature type="compositionally biased region" description="Basic and acidic residues" evidence="1">
    <location>
        <begin position="59"/>
        <end position="79"/>
    </location>
</feature>
<sequence>MADSQGSVHLSRASSVATSPSATGVSVKNGLGKATESKEAVDNHPQCSVDFSPPPPKKVRVEERSVKPKKVSKEDRSNEKNGSGKKKTQQLTKQQSCDSSSSSAGLWGFSPVKTSGSSVTSSGNPPVPATGGSHPLKVFKQSDFFLHKAPSSKPKCKDKHKEKEGETGKGGGEEKKKHKLLTSNGGNNVSNSNAIKGFNNISAAKRENGDVLLPSQGQQSEQ</sequence>
<dbReference type="EMBL" id="JAHUTJ010008699">
    <property type="protein sequence ID" value="MED6267089.1"/>
    <property type="molecule type" value="Genomic_DNA"/>
</dbReference>
<accession>A0ABU7CYW3</accession>